<comment type="caution">
    <text evidence="1">The sequence shown here is derived from an EMBL/GenBank/DDBJ whole genome shotgun (WGS) entry which is preliminary data.</text>
</comment>
<name>X1I342_9ZZZZ</name>
<evidence type="ECO:0000313" key="1">
    <source>
        <dbReference type="EMBL" id="GAH63740.1"/>
    </source>
</evidence>
<proteinExistence type="predicted"/>
<dbReference type="EMBL" id="BARU01033106">
    <property type="protein sequence ID" value="GAH63740.1"/>
    <property type="molecule type" value="Genomic_DNA"/>
</dbReference>
<reference evidence="1" key="1">
    <citation type="journal article" date="2014" name="Front. Microbiol.">
        <title>High frequency of phylogenetically diverse reductive dehalogenase-homologous genes in deep subseafloor sedimentary metagenomes.</title>
        <authorList>
            <person name="Kawai M."/>
            <person name="Futagami T."/>
            <person name="Toyoda A."/>
            <person name="Takaki Y."/>
            <person name="Nishi S."/>
            <person name="Hori S."/>
            <person name="Arai W."/>
            <person name="Tsubouchi T."/>
            <person name="Morono Y."/>
            <person name="Uchiyama I."/>
            <person name="Ito T."/>
            <person name="Fujiyama A."/>
            <person name="Inagaki F."/>
            <person name="Takami H."/>
        </authorList>
    </citation>
    <scope>NUCLEOTIDE SEQUENCE</scope>
    <source>
        <strain evidence="1">Expedition CK06-06</strain>
    </source>
</reference>
<protein>
    <submittedName>
        <fullName evidence="1">Uncharacterized protein</fullName>
    </submittedName>
</protein>
<gene>
    <name evidence="1" type="ORF">S03H2_52131</name>
</gene>
<feature type="non-terminal residue" evidence="1">
    <location>
        <position position="1"/>
    </location>
</feature>
<dbReference type="AlphaFoldDB" id="X1I342"/>
<accession>X1I342</accession>
<organism evidence="1">
    <name type="scientific">marine sediment metagenome</name>
    <dbReference type="NCBI Taxonomy" id="412755"/>
    <lineage>
        <taxon>unclassified sequences</taxon>
        <taxon>metagenomes</taxon>
        <taxon>ecological metagenomes</taxon>
    </lineage>
</organism>
<sequence length="60" mass="6771">EIRKLADQLKEIPVAKMMGEEAKEIQAKMKALNTSVSALNERFAVYYNELKEKEGDLSGL</sequence>